<organism evidence="1 2">
    <name type="scientific">Nocardioides acrostichi</name>
    <dbReference type="NCBI Taxonomy" id="2784339"/>
    <lineage>
        <taxon>Bacteria</taxon>
        <taxon>Bacillati</taxon>
        <taxon>Actinomycetota</taxon>
        <taxon>Actinomycetes</taxon>
        <taxon>Propionibacteriales</taxon>
        <taxon>Nocardioidaceae</taxon>
        <taxon>Nocardioides</taxon>
    </lineage>
</organism>
<dbReference type="AlphaFoldDB" id="A0A930YE16"/>
<protein>
    <submittedName>
        <fullName evidence="1">Type I-E CRISPR-associated protein Cas7/Cse4/CasC</fullName>
    </submittedName>
</protein>
<sequence>MTTFIDLHVLQTVPSSNINRDDSGSPKSAIFGGVRRARVSSQAWKRATRKDFAAYLDDSDRGIRSRRIMGDLVRRIRALDSTIEAGEALDLAKAVMSAASTIKFEKPKRKKDAQPDDPDQIDVSQYLLFLSNQQLAKVAELAVAARGGKPDRVEARAALKDGNGIEVALFGRMVADDTAFNVDAAVQVAHALSTHAVETEYDYYTAVDDAKDSSLEGEDAGAGMIGVIEFNSSTLYRYATINVDQLMKNLGAADVTGRAVEAFVRSFIVSMPTGKLNTFANNTLPDAVVAQVRTRRPVNLCGAFESAVITKPDESISQQSALALANKAAELDEAYGTAPETSLVLAVGDALGGILSGTGERVGLNALVATLGESAQNAAAAIESA</sequence>
<reference evidence="1" key="1">
    <citation type="submission" date="2020-11" db="EMBL/GenBank/DDBJ databases">
        <title>Nocardioides sp. CBS4Y-1, whole genome shotgun sequence.</title>
        <authorList>
            <person name="Tuo L."/>
        </authorList>
    </citation>
    <scope>NUCLEOTIDE SEQUENCE</scope>
    <source>
        <strain evidence="1">CBS4Y-1</strain>
    </source>
</reference>
<dbReference type="NCBIfam" id="TIGR01869">
    <property type="entry name" value="casC_Cse4"/>
    <property type="match status" value="1"/>
</dbReference>
<evidence type="ECO:0000313" key="2">
    <source>
        <dbReference type="Proteomes" id="UP000656804"/>
    </source>
</evidence>
<dbReference type="Proteomes" id="UP000656804">
    <property type="component" value="Unassembled WGS sequence"/>
</dbReference>
<dbReference type="EMBL" id="JADIVZ010000008">
    <property type="protein sequence ID" value="MBF4163029.1"/>
    <property type="molecule type" value="Genomic_DNA"/>
</dbReference>
<comment type="caution">
    <text evidence="1">The sequence shown here is derived from an EMBL/GenBank/DDBJ whole genome shotgun (WGS) entry which is preliminary data.</text>
</comment>
<accession>A0A930YE16</accession>
<keyword evidence="2" id="KW-1185">Reference proteome</keyword>
<name>A0A930YE16_9ACTN</name>
<proteinExistence type="predicted"/>
<dbReference type="Pfam" id="PF09344">
    <property type="entry name" value="Cas_CT1975"/>
    <property type="match status" value="1"/>
</dbReference>
<dbReference type="RefSeq" id="WP_194504283.1">
    <property type="nucleotide sequence ID" value="NZ_JADIVZ010000008.1"/>
</dbReference>
<evidence type="ECO:0000313" key="1">
    <source>
        <dbReference type="EMBL" id="MBF4163029.1"/>
    </source>
</evidence>
<dbReference type="InterPro" id="IPR010148">
    <property type="entry name" value="CRISPR-assoc_prot_CT1975"/>
</dbReference>
<gene>
    <name evidence="1" type="primary">cas7e</name>
    <name evidence="1" type="ORF">ISG29_15140</name>
</gene>